<dbReference type="InterPro" id="IPR032861">
    <property type="entry name" value="TAXi_N"/>
</dbReference>
<dbReference type="SUPFAM" id="SSF50630">
    <property type="entry name" value="Acid proteases"/>
    <property type="match status" value="1"/>
</dbReference>
<keyword evidence="4 5" id="KW-0732">Signal</keyword>
<dbReference type="Pfam" id="PF14541">
    <property type="entry name" value="TAXi_C"/>
    <property type="match status" value="1"/>
</dbReference>
<gene>
    <name evidence="7" type="ORF">RJ639_022040</name>
</gene>
<dbReference type="PANTHER" id="PTHR47965:SF46">
    <property type="entry name" value="BASIC 7S GLOBULIN-LIKE"/>
    <property type="match status" value="1"/>
</dbReference>
<feature type="domain" description="Peptidase A1" evidence="6">
    <location>
        <begin position="44"/>
        <end position="387"/>
    </location>
</feature>
<dbReference type="GO" id="GO:0006508">
    <property type="term" value="P:proteolysis"/>
    <property type="evidence" value="ECO:0007669"/>
    <property type="project" value="InterPro"/>
</dbReference>
<dbReference type="Proteomes" id="UP001188597">
    <property type="component" value="Unassembled WGS sequence"/>
</dbReference>
<name>A0AA88V658_9ASTE</name>
<dbReference type="GO" id="GO:0005576">
    <property type="term" value="C:extracellular region"/>
    <property type="evidence" value="ECO:0007669"/>
    <property type="project" value="UniProtKB-SubCell"/>
</dbReference>
<dbReference type="InterPro" id="IPR032799">
    <property type="entry name" value="TAXi_C"/>
</dbReference>
<accession>A0AA88V658</accession>
<reference evidence="7" key="1">
    <citation type="submission" date="2022-12" db="EMBL/GenBank/DDBJ databases">
        <title>Draft genome assemblies for two species of Escallonia (Escalloniales).</title>
        <authorList>
            <person name="Chanderbali A."/>
            <person name="Dervinis C."/>
            <person name="Anghel I."/>
            <person name="Soltis D."/>
            <person name="Soltis P."/>
            <person name="Zapata F."/>
        </authorList>
    </citation>
    <scope>NUCLEOTIDE SEQUENCE</scope>
    <source>
        <strain evidence="7">UCBG64.0493</strain>
        <tissue evidence="7">Leaf</tissue>
    </source>
</reference>
<dbReference type="InterPro" id="IPR021109">
    <property type="entry name" value="Peptidase_aspartic_dom_sf"/>
</dbReference>
<evidence type="ECO:0000256" key="4">
    <source>
        <dbReference type="ARBA" id="ARBA00022729"/>
    </source>
</evidence>
<evidence type="ECO:0000256" key="2">
    <source>
        <dbReference type="ARBA" id="ARBA00007447"/>
    </source>
</evidence>
<dbReference type="AlphaFoldDB" id="A0AA88V658"/>
<dbReference type="Gene3D" id="2.40.70.10">
    <property type="entry name" value="Acid Proteases"/>
    <property type="match status" value="2"/>
</dbReference>
<feature type="signal peptide" evidence="5">
    <location>
        <begin position="1"/>
        <end position="23"/>
    </location>
</feature>
<proteinExistence type="inferred from homology"/>
<organism evidence="7 8">
    <name type="scientific">Escallonia herrerae</name>
    <dbReference type="NCBI Taxonomy" id="1293975"/>
    <lineage>
        <taxon>Eukaryota</taxon>
        <taxon>Viridiplantae</taxon>
        <taxon>Streptophyta</taxon>
        <taxon>Embryophyta</taxon>
        <taxon>Tracheophyta</taxon>
        <taxon>Spermatophyta</taxon>
        <taxon>Magnoliopsida</taxon>
        <taxon>eudicotyledons</taxon>
        <taxon>Gunneridae</taxon>
        <taxon>Pentapetalae</taxon>
        <taxon>asterids</taxon>
        <taxon>campanulids</taxon>
        <taxon>Escalloniales</taxon>
        <taxon>Escalloniaceae</taxon>
        <taxon>Escallonia</taxon>
    </lineage>
</organism>
<evidence type="ECO:0000259" key="6">
    <source>
        <dbReference type="PROSITE" id="PS51767"/>
    </source>
</evidence>
<feature type="chain" id="PRO_5041669258" description="Peptidase A1 domain-containing protein" evidence="5">
    <location>
        <begin position="24"/>
        <end position="406"/>
    </location>
</feature>
<comment type="subcellular location">
    <subcellularLocation>
        <location evidence="1">Secreted</location>
        <location evidence="1">Extracellular space</location>
    </subcellularLocation>
</comment>
<evidence type="ECO:0000256" key="1">
    <source>
        <dbReference type="ARBA" id="ARBA00004239"/>
    </source>
</evidence>
<dbReference type="InterPro" id="IPR001461">
    <property type="entry name" value="Aspartic_peptidase_A1"/>
</dbReference>
<evidence type="ECO:0000256" key="5">
    <source>
        <dbReference type="SAM" id="SignalP"/>
    </source>
</evidence>
<comment type="caution">
    <text evidence="7">The sequence shown here is derived from an EMBL/GenBank/DDBJ whole genome shotgun (WGS) entry which is preliminary data.</text>
</comment>
<protein>
    <recommendedName>
        <fullName evidence="6">Peptidase A1 domain-containing protein</fullName>
    </recommendedName>
</protein>
<dbReference type="PANTHER" id="PTHR47965">
    <property type="entry name" value="ASPARTYL PROTEASE-RELATED"/>
    <property type="match status" value="1"/>
</dbReference>
<dbReference type="PROSITE" id="PS51767">
    <property type="entry name" value="PEPTIDASE_A1"/>
    <property type="match status" value="1"/>
</dbReference>
<dbReference type="GO" id="GO:0004190">
    <property type="term" value="F:aspartic-type endopeptidase activity"/>
    <property type="evidence" value="ECO:0007669"/>
    <property type="project" value="InterPro"/>
</dbReference>
<dbReference type="FunFam" id="2.40.70.10:FF:000041">
    <property type="entry name" value="Basic 7S globulin"/>
    <property type="match status" value="1"/>
</dbReference>
<keyword evidence="8" id="KW-1185">Reference proteome</keyword>
<comment type="similarity">
    <text evidence="2">Belongs to the peptidase A1 family.</text>
</comment>
<evidence type="ECO:0000313" key="8">
    <source>
        <dbReference type="Proteomes" id="UP001188597"/>
    </source>
</evidence>
<dbReference type="EMBL" id="JAVXUP010002568">
    <property type="protein sequence ID" value="KAK3002557.1"/>
    <property type="molecule type" value="Genomic_DNA"/>
</dbReference>
<dbReference type="Pfam" id="PF14543">
    <property type="entry name" value="TAXi_N"/>
    <property type="match status" value="1"/>
</dbReference>
<evidence type="ECO:0000256" key="3">
    <source>
        <dbReference type="ARBA" id="ARBA00022525"/>
    </source>
</evidence>
<evidence type="ECO:0000313" key="7">
    <source>
        <dbReference type="EMBL" id="KAK3002557.1"/>
    </source>
</evidence>
<sequence>MASSLLSLLLVCFVFHINPPVSGRPSLPNAISFPVTKDETTLQYTTQIHMGTPHSPIKLVVDLGGQFLWIHRASSFLSSSHKPISSGSLHCSMASSHQSGTVTRVVATNTICSLNPENTITKLATSGQLAEDIMAVDYVEKRKMGAIPTVHPFLFSCAPSVLTKGLASGAKGMLGLGRTKISLPAQLANAFGLERKFSICLSSSEGVIFSGGGGGGTDISKSLMYTPLISTPLEEYYIHVKSIKINSKRLSLNKSLFSTRISTILPYTTMESTSYDALARAYIKAATSMNMTVVAPVAPFGVCFSSEGIENTPVGPAVPAIDLVLQSEMVKWRIHGRNSMVRVSDAVMCLGFLDGGLTPVASIAIGGYQLEENLLEFNLATSMLGFSSSLLMRQRSCSNLKLSESQ</sequence>
<dbReference type="FunFam" id="2.40.70.10:FF:000045">
    <property type="entry name" value="Basic 7S globulin"/>
    <property type="match status" value="1"/>
</dbReference>
<keyword evidence="3" id="KW-0964">Secreted</keyword>
<dbReference type="InterPro" id="IPR033121">
    <property type="entry name" value="PEPTIDASE_A1"/>
</dbReference>